<dbReference type="AlphaFoldDB" id="A0A9W8X1P3"/>
<keyword evidence="3" id="KW-1185">Reference proteome</keyword>
<dbReference type="OrthoDB" id="3775889at2759"/>
<dbReference type="EMBL" id="JAPEUV010000028">
    <property type="protein sequence ID" value="KAJ4338642.1"/>
    <property type="molecule type" value="Genomic_DNA"/>
</dbReference>
<comment type="caution">
    <text evidence="2">The sequence shown here is derived from an EMBL/GenBank/DDBJ whole genome shotgun (WGS) entry which is preliminary data.</text>
</comment>
<evidence type="ECO:0000313" key="3">
    <source>
        <dbReference type="Proteomes" id="UP001140562"/>
    </source>
</evidence>
<protein>
    <submittedName>
        <fullName evidence="2">Uncharacterized protein</fullName>
    </submittedName>
</protein>
<feature type="compositionally biased region" description="Basic and acidic residues" evidence="1">
    <location>
        <begin position="173"/>
        <end position="182"/>
    </location>
</feature>
<accession>A0A9W8X1P3</accession>
<sequence>MTLTPPRPASSSPPYRGLASANWRTGTPLGPPLGPECIVGRVVKLPEKSEVPATSRAHQQLDLHGQPWNHPVVITGESKDPLGEQLVTFRICTSFGGQGLNVKKAYHHHYFVVADETTIVSGRFSKGDNTHVNCSPGQEFTIEFKYLQLWTGTIQFSKEAMDSFNMNKPGPRPRRDSGYGGY</sequence>
<dbReference type="Proteomes" id="UP001140562">
    <property type="component" value="Unassembled WGS sequence"/>
</dbReference>
<organism evidence="2 3">
    <name type="scientific">Didymella glomerata</name>
    <dbReference type="NCBI Taxonomy" id="749621"/>
    <lineage>
        <taxon>Eukaryota</taxon>
        <taxon>Fungi</taxon>
        <taxon>Dikarya</taxon>
        <taxon>Ascomycota</taxon>
        <taxon>Pezizomycotina</taxon>
        <taxon>Dothideomycetes</taxon>
        <taxon>Pleosporomycetidae</taxon>
        <taxon>Pleosporales</taxon>
        <taxon>Pleosporineae</taxon>
        <taxon>Didymellaceae</taxon>
        <taxon>Didymella</taxon>
    </lineage>
</organism>
<evidence type="ECO:0000313" key="2">
    <source>
        <dbReference type="EMBL" id="KAJ4338642.1"/>
    </source>
</evidence>
<name>A0A9W8X1P3_9PLEO</name>
<proteinExistence type="predicted"/>
<gene>
    <name evidence="2" type="ORF">N0V87_003763</name>
</gene>
<reference evidence="2" key="1">
    <citation type="submission" date="2022-10" db="EMBL/GenBank/DDBJ databases">
        <title>Tapping the CABI collections for fungal endophytes: first genome assemblies for Collariella, Neodidymelliopsis, Ascochyta clinopodiicola, Didymella pomorum, Didymosphaeria variabile, Neocosmospora piperis and Neocucurbitaria cava.</title>
        <authorList>
            <person name="Hill R."/>
        </authorList>
    </citation>
    <scope>NUCLEOTIDE SEQUENCE</scope>
    <source>
        <strain evidence="2">IMI 360193</strain>
    </source>
</reference>
<evidence type="ECO:0000256" key="1">
    <source>
        <dbReference type="SAM" id="MobiDB-lite"/>
    </source>
</evidence>
<feature type="region of interest" description="Disordered" evidence="1">
    <location>
        <begin position="163"/>
        <end position="182"/>
    </location>
</feature>
<feature type="region of interest" description="Disordered" evidence="1">
    <location>
        <begin position="1"/>
        <end position="23"/>
    </location>
</feature>